<name>H1YCD8_9SPHI</name>
<evidence type="ECO:0000313" key="1">
    <source>
        <dbReference type="EMBL" id="EHQ30129.1"/>
    </source>
</evidence>
<gene>
    <name evidence="1" type="ORF">Mucpa_6071</name>
</gene>
<accession>H1YCD8</accession>
<dbReference type="RefSeq" id="WP_008511662.1">
    <property type="nucleotide sequence ID" value="NZ_CM001403.1"/>
</dbReference>
<dbReference type="AlphaFoldDB" id="H1YCD8"/>
<reference evidence="1" key="1">
    <citation type="submission" date="2011-09" db="EMBL/GenBank/DDBJ databases">
        <title>The permanent draft genome of Mucilaginibacter paludis DSM 18603.</title>
        <authorList>
            <consortium name="US DOE Joint Genome Institute (JGI-PGF)"/>
            <person name="Lucas S."/>
            <person name="Han J."/>
            <person name="Lapidus A."/>
            <person name="Bruce D."/>
            <person name="Goodwin L."/>
            <person name="Pitluck S."/>
            <person name="Peters L."/>
            <person name="Kyrpides N."/>
            <person name="Mavromatis K."/>
            <person name="Ivanova N."/>
            <person name="Mikhailova N."/>
            <person name="Held B."/>
            <person name="Detter J.C."/>
            <person name="Tapia R."/>
            <person name="Han C."/>
            <person name="Land M."/>
            <person name="Hauser L."/>
            <person name="Markowitz V."/>
            <person name="Cheng J.-F."/>
            <person name="Hugenholtz P."/>
            <person name="Woyke T."/>
            <person name="Wu D."/>
            <person name="Tindall B."/>
            <person name="Brambilla E."/>
            <person name="Klenk H.-P."/>
            <person name="Eisen J.A."/>
        </authorList>
    </citation>
    <scope>NUCLEOTIDE SEQUENCE [LARGE SCALE GENOMIC DNA]</scope>
    <source>
        <strain evidence="1">DSM 18603</strain>
    </source>
</reference>
<evidence type="ECO:0000313" key="2">
    <source>
        <dbReference type="Proteomes" id="UP000002774"/>
    </source>
</evidence>
<dbReference type="EMBL" id="CM001403">
    <property type="protein sequence ID" value="EHQ30129.1"/>
    <property type="molecule type" value="Genomic_DNA"/>
</dbReference>
<dbReference type="STRING" id="714943.Mucpa_6071"/>
<dbReference type="Proteomes" id="UP000002774">
    <property type="component" value="Chromosome"/>
</dbReference>
<organism evidence="1 2">
    <name type="scientific">Mucilaginibacter paludis DSM 18603</name>
    <dbReference type="NCBI Taxonomy" id="714943"/>
    <lineage>
        <taxon>Bacteria</taxon>
        <taxon>Pseudomonadati</taxon>
        <taxon>Bacteroidota</taxon>
        <taxon>Sphingobacteriia</taxon>
        <taxon>Sphingobacteriales</taxon>
        <taxon>Sphingobacteriaceae</taxon>
        <taxon>Mucilaginibacter</taxon>
    </lineage>
</organism>
<proteinExistence type="predicted"/>
<protein>
    <submittedName>
        <fullName evidence="1">Uncharacterized protein</fullName>
    </submittedName>
</protein>
<keyword evidence="2" id="KW-1185">Reference proteome</keyword>
<sequence length="134" mass="15313">MVQFKVLLVLIVIIINLNPSHKVELSRSYQCKNGSMVFYNNIDTVNLKEVQYKIDLNEKGFNLTILDKSQLDHVAKMDSPEIFFCIDGKKNLAKGLDLFSSFLPAKADYFFGLNKNKTVVLITSNVLQLWKVKP</sequence>
<dbReference type="HOGENOM" id="CLU_1893859_0_0_10"/>